<dbReference type="EMBL" id="BQXS01000610">
    <property type="protein sequence ID" value="GKT29021.1"/>
    <property type="molecule type" value="Genomic_DNA"/>
</dbReference>
<dbReference type="Proteomes" id="UP001057375">
    <property type="component" value="Unassembled WGS sequence"/>
</dbReference>
<feature type="transmembrane region" description="Helical" evidence="2">
    <location>
        <begin position="240"/>
        <end position="261"/>
    </location>
</feature>
<keyword evidence="2" id="KW-0812">Transmembrane</keyword>
<organism evidence="3 4">
    <name type="scientific">Aduncisulcus paluster</name>
    <dbReference type="NCBI Taxonomy" id="2918883"/>
    <lineage>
        <taxon>Eukaryota</taxon>
        <taxon>Metamonada</taxon>
        <taxon>Carpediemonas-like organisms</taxon>
        <taxon>Aduncisulcus</taxon>
    </lineage>
</organism>
<comment type="caution">
    <text evidence="3">The sequence shown here is derived from an EMBL/GenBank/DDBJ whole genome shotgun (WGS) entry which is preliminary data.</text>
</comment>
<evidence type="ECO:0000313" key="4">
    <source>
        <dbReference type="Proteomes" id="UP001057375"/>
    </source>
</evidence>
<dbReference type="Gene3D" id="3.40.50.1240">
    <property type="entry name" value="Phosphoglycerate mutase-like"/>
    <property type="match status" value="1"/>
</dbReference>
<keyword evidence="2" id="KW-0472">Membrane</keyword>
<dbReference type="InterPro" id="IPR051695">
    <property type="entry name" value="Phosphoglycerate_Mutase"/>
</dbReference>
<dbReference type="PANTHER" id="PTHR46517:SF1">
    <property type="entry name" value="FRUCTOSE-2,6-BISPHOSPHATASE TIGAR"/>
    <property type="match status" value="1"/>
</dbReference>
<keyword evidence="4" id="KW-1185">Reference proteome</keyword>
<protein>
    <submittedName>
        <fullName evidence="3">Histidine phosphatase superfamily, clade-1 like protein</fullName>
    </submittedName>
</protein>
<dbReference type="PANTHER" id="PTHR46517">
    <property type="entry name" value="FRUCTOSE-2,6-BISPHOSPHATASE TIGAR"/>
    <property type="match status" value="1"/>
</dbReference>
<evidence type="ECO:0000256" key="1">
    <source>
        <dbReference type="ARBA" id="ARBA00022801"/>
    </source>
</evidence>
<sequence length="264" mass="29863">MGINLYLVRHGNTSWNTSDKFRGKADIFLSELGREQATSQGKRLSKVKFAHVYCSPLKRAQETATKIISLNCTPGLKEKLEIKPELASVDYGMWEGLTPAEVEEKWPGSFDKYAKEPHTVVFPGGESLSQRLDKVLTVLDEALLKYGDKKDSEGNDLNILFVTHQVVTRTFLCHCFKLPDARGYWSIGQETACLNIITIAERDECVVEKMNIGPFDPMKIEETESVTTDSLKTFITKSTLIIMFLSTFLLDFVVYVDSTLWKVF</sequence>
<reference evidence="3" key="1">
    <citation type="submission" date="2022-03" db="EMBL/GenBank/DDBJ databases">
        <title>Draft genome sequence of Aduncisulcus paluster, a free-living microaerophilic Fornicata.</title>
        <authorList>
            <person name="Yuyama I."/>
            <person name="Kume K."/>
            <person name="Tamura T."/>
            <person name="Inagaki Y."/>
            <person name="Hashimoto T."/>
        </authorList>
    </citation>
    <scope>NUCLEOTIDE SEQUENCE</scope>
    <source>
        <strain evidence="3">NY0171</strain>
    </source>
</reference>
<evidence type="ECO:0000313" key="3">
    <source>
        <dbReference type="EMBL" id="GKT29021.1"/>
    </source>
</evidence>
<gene>
    <name evidence="3" type="ORF">ADUPG1_000998</name>
</gene>
<dbReference type="CDD" id="cd07067">
    <property type="entry name" value="HP_PGM_like"/>
    <property type="match status" value="1"/>
</dbReference>
<dbReference type="InterPro" id="IPR029033">
    <property type="entry name" value="His_PPase_superfam"/>
</dbReference>
<dbReference type="SMART" id="SM00855">
    <property type="entry name" value="PGAM"/>
    <property type="match status" value="1"/>
</dbReference>
<accession>A0ABQ5K8X9</accession>
<dbReference type="InterPro" id="IPR013078">
    <property type="entry name" value="His_Pase_superF_clade-1"/>
</dbReference>
<dbReference type="Pfam" id="PF00300">
    <property type="entry name" value="His_Phos_1"/>
    <property type="match status" value="1"/>
</dbReference>
<evidence type="ECO:0000256" key="2">
    <source>
        <dbReference type="SAM" id="Phobius"/>
    </source>
</evidence>
<keyword evidence="2" id="KW-1133">Transmembrane helix</keyword>
<name>A0ABQ5K8X9_9EUKA</name>
<proteinExistence type="predicted"/>
<dbReference type="SUPFAM" id="SSF53254">
    <property type="entry name" value="Phosphoglycerate mutase-like"/>
    <property type="match status" value="1"/>
</dbReference>
<keyword evidence="1" id="KW-0378">Hydrolase</keyword>